<evidence type="ECO:0008006" key="4">
    <source>
        <dbReference type="Google" id="ProtNLM"/>
    </source>
</evidence>
<feature type="transmembrane region" description="Helical" evidence="1">
    <location>
        <begin position="101"/>
        <end position="119"/>
    </location>
</feature>
<keyword evidence="1" id="KW-0812">Transmembrane</keyword>
<name>A0ABM7TEU8_9CLOT</name>
<evidence type="ECO:0000313" key="2">
    <source>
        <dbReference type="EMBL" id="BCZ47383.1"/>
    </source>
</evidence>
<accession>A0ABM7TEU8</accession>
<organism evidence="2 3">
    <name type="scientific">Clostridium gelidum</name>
    <dbReference type="NCBI Taxonomy" id="704125"/>
    <lineage>
        <taxon>Bacteria</taxon>
        <taxon>Bacillati</taxon>
        <taxon>Bacillota</taxon>
        <taxon>Clostridia</taxon>
        <taxon>Eubacteriales</taxon>
        <taxon>Clostridiaceae</taxon>
        <taxon>Clostridium</taxon>
    </lineage>
</organism>
<reference evidence="3" key="1">
    <citation type="submission" date="2021-07" db="EMBL/GenBank/DDBJ databases">
        <title>Complete genome sequencing of a Clostridium isolate.</title>
        <authorList>
            <person name="Ueki A."/>
            <person name="Tonouchi A."/>
        </authorList>
    </citation>
    <scope>NUCLEOTIDE SEQUENCE [LARGE SCALE GENOMIC DNA]</scope>
    <source>
        <strain evidence="3">C5S11</strain>
    </source>
</reference>
<dbReference type="Proteomes" id="UP000824633">
    <property type="component" value="Chromosome"/>
</dbReference>
<keyword evidence="1" id="KW-1133">Transmembrane helix</keyword>
<feature type="transmembrane region" description="Helical" evidence="1">
    <location>
        <begin position="68"/>
        <end position="89"/>
    </location>
</feature>
<evidence type="ECO:0000313" key="3">
    <source>
        <dbReference type="Proteomes" id="UP000824633"/>
    </source>
</evidence>
<protein>
    <recommendedName>
        <fullName evidence="4">DUF3021 domain-containing protein</fullName>
    </recommendedName>
</protein>
<keyword evidence="3" id="KW-1185">Reference proteome</keyword>
<dbReference type="EMBL" id="AP024849">
    <property type="protein sequence ID" value="BCZ47383.1"/>
    <property type="molecule type" value="Genomic_DNA"/>
</dbReference>
<feature type="transmembrane region" description="Helical" evidence="1">
    <location>
        <begin position="7"/>
        <end position="28"/>
    </location>
</feature>
<gene>
    <name evidence="2" type="ORF">psyc5s11_34500</name>
</gene>
<proteinExistence type="predicted"/>
<feature type="transmembrane region" description="Helical" evidence="1">
    <location>
        <begin position="40"/>
        <end position="56"/>
    </location>
</feature>
<sequence>MKRKDQYFFGSCTAFTTANIITIIMHFMDKQSTINVNSEIFLILIIILINIILYFMEDLRIKSQVIHITFEFIITSIITFLIGIPLKVIEIASIYDLVESTLIIALVYGITILSIYISTQNDAEDINKKLLEK</sequence>
<keyword evidence="1" id="KW-0472">Membrane</keyword>
<evidence type="ECO:0000256" key="1">
    <source>
        <dbReference type="SAM" id="Phobius"/>
    </source>
</evidence>